<gene>
    <name evidence="1" type="ORF">ALC57_15873</name>
</gene>
<keyword evidence="2" id="KW-1185">Reference proteome</keyword>
<dbReference type="Proteomes" id="UP000078492">
    <property type="component" value="Unassembled WGS sequence"/>
</dbReference>
<proteinExistence type="predicted"/>
<protein>
    <recommendedName>
        <fullName evidence="3">Histone-lysine N-methyltransferase SETMAR</fullName>
    </recommendedName>
</protein>
<evidence type="ECO:0000313" key="2">
    <source>
        <dbReference type="Proteomes" id="UP000078492"/>
    </source>
</evidence>
<dbReference type="EMBL" id="KQ980881">
    <property type="protein sequence ID" value="KYN11980.1"/>
    <property type="molecule type" value="Genomic_DNA"/>
</dbReference>
<name>A0A151IW06_9HYME</name>
<reference evidence="1 2" key="1">
    <citation type="submission" date="2015-09" db="EMBL/GenBank/DDBJ databases">
        <title>Trachymyrmex cornetzi WGS genome.</title>
        <authorList>
            <person name="Nygaard S."/>
            <person name="Hu H."/>
            <person name="Boomsma J."/>
            <person name="Zhang G."/>
        </authorList>
    </citation>
    <scope>NUCLEOTIDE SEQUENCE [LARGE SCALE GENOMIC DNA]</scope>
    <source>
        <strain evidence="1">Tcor2-1</strain>
        <tissue evidence="1">Whole body</tissue>
    </source>
</reference>
<sequence>MKLGSTTLLLKRKNNQNSGLRRVNDRKKKKVLFHQDNAPSHTSAVAMIRGVIPRCGRKQSHFVHYLAEFMFKKAFDTHGEMNRRFLFNIVAKEYPISDKY</sequence>
<dbReference type="AlphaFoldDB" id="A0A151IW06"/>
<organism evidence="1 2">
    <name type="scientific">Trachymyrmex cornetzi</name>
    <dbReference type="NCBI Taxonomy" id="471704"/>
    <lineage>
        <taxon>Eukaryota</taxon>
        <taxon>Metazoa</taxon>
        <taxon>Ecdysozoa</taxon>
        <taxon>Arthropoda</taxon>
        <taxon>Hexapoda</taxon>
        <taxon>Insecta</taxon>
        <taxon>Pterygota</taxon>
        <taxon>Neoptera</taxon>
        <taxon>Endopterygota</taxon>
        <taxon>Hymenoptera</taxon>
        <taxon>Apocrita</taxon>
        <taxon>Aculeata</taxon>
        <taxon>Formicoidea</taxon>
        <taxon>Formicidae</taxon>
        <taxon>Myrmicinae</taxon>
        <taxon>Trachymyrmex</taxon>
    </lineage>
</organism>
<evidence type="ECO:0008006" key="3">
    <source>
        <dbReference type="Google" id="ProtNLM"/>
    </source>
</evidence>
<accession>A0A151IW06</accession>
<evidence type="ECO:0000313" key="1">
    <source>
        <dbReference type="EMBL" id="KYN11980.1"/>
    </source>
</evidence>